<dbReference type="Proteomes" id="UP000036771">
    <property type="component" value="Unassembled WGS sequence"/>
</dbReference>
<dbReference type="EMBL" id="BBVC01000019">
    <property type="protein sequence ID" value="GAO97804.1"/>
    <property type="molecule type" value="Genomic_DNA"/>
</dbReference>
<organism evidence="12 13">
    <name type="scientific">Caedimonas varicaedens</name>
    <dbReference type="NCBI Taxonomy" id="1629334"/>
    <lineage>
        <taxon>Bacteria</taxon>
        <taxon>Pseudomonadati</taxon>
        <taxon>Pseudomonadota</taxon>
        <taxon>Alphaproteobacteria</taxon>
        <taxon>Holosporales</taxon>
        <taxon>Caedimonadaceae</taxon>
        <taxon>Caedimonas</taxon>
    </lineage>
</organism>
<evidence type="ECO:0000256" key="5">
    <source>
        <dbReference type="ARBA" id="ARBA00022763"/>
    </source>
</evidence>
<dbReference type="PANTHER" id="PTHR11059">
    <property type="entry name" value="DNA REPAIR PROTEIN RECN"/>
    <property type="match status" value="1"/>
</dbReference>
<evidence type="ECO:0000256" key="3">
    <source>
        <dbReference type="ARBA" id="ARBA00021315"/>
    </source>
</evidence>
<dbReference type="Gene3D" id="3.40.50.300">
    <property type="entry name" value="P-loop containing nucleotide triphosphate hydrolases"/>
    <property type="match status" value="2"/>
</dbReference>
<evidence type="ECO:0000256" key="4">
    <source>
        <dbReference type="ARBA" id="ARBA00022741"/>
    </source>
</evidence>
<dbReference type="GO" id="GO:0043590">
    <property type="term" value="C:bacterial nucleoid"/>
    <property type="evidence" value="ECO:0007669"/>
    <property type="project" value="TreeGrafter"/>
</dbReference>
<dbReference type="InterPro" id="IPR027417">
    <property type="entry name" value="P-loop_NTPase"/>
</dbReference>
<dbReference type="PIRSF" id="PIRSF003128">
    <property type="entry name" value="RecN"/>
    <property type="match status" value="1"/>
</dbReference>
<dbReference type="GO" id="GO:0006281">
    <property type="term" value="P:DNA repair"/>
    <property type="evidence" value="ECO:0007669"/>
    <property type="project" value="UniProtKB-KW"/>
</dbReference>
<comment type="caution">
    <text evidence="12">The sequence shown here is derived from an EMBL/GenBank/DDBJ whole genome shotgun (WGS) entry which is preliminary data.</text>
</comment>
<evidence type="ECO:0000259" key="11">
    <source>
        <dbReference type="Pfam" id="PF02463"/>
    </source>
</evidence>
<gene>
    <name evidence="12" type="primary">recN</name>
    <name evidence="12" type="ORF">Cva_00444</name>
</gene>
<dbReference type="SUPFAM" id="SSF52540">
    <property type="entry name" value="P-loop containing nucleoside triphosphate hydrolases"/>
    <property type="match status" value="1"/>
</dbReference>
<dbReference type="Pfam" id="PF02463">
    <property type="entry name" value="SMC_N"/>
    <property type="match status" value="1"/>
</dbReference>
<keyword evidence="10" id="KW-0175">Coiled coil</keyword>
<dbReference type="PANTHER" id="PTHR11059:SF0">
    <property type="entry name" value="DNA REPAIR PROTEIN RECN"/>
    <property type="match status" value="1"/>
</dbReference>
<dbReference type="OrthoDB" id="9806954at2"/>
<evidence type="ECO:0000256" key="6">
    <source>
        <dbReference type="ARBA" id="ARBA00022840"/>
    </source>
</evidence>
<keyword evidence="5 9" id="KW-0227">DNA damage</keyword>
<evidence type="ECO:0000256" key="7">
    <source>
        <dbReference type="ARBA" id="ARBA00023204"/>
    </source>
</evidence>
<keyword evidence="13" id="KW-1185">Reference proteome</keyword>
<feature type="coiled-coil region" evidence="10">
    <location>
        <begin position="155"/>
        <end position="199"/>
    </location>
</feature>
<dbReference type="InterPro" id="IPR003395">
    <property type="entry name" value="RecF/RecN/SMC_N"/>
</dbReference>
<evidence type="ECO:0000256" key="8">
    <source>
        <dbReference type="ARBA" id="ARBA00033408"/>
    </source>
</evidence>
<dbReference type="CDD" id="cd03241">
    <property type="entry name" value="ABC_RecN"/>
    <property type="match status" value="2"/>
</dbReference>
<comment type="function">
    <text evidence="1 9">May be involved in recombinational repair of damaged DNA.</text>
</comment>
<evidence type="ECO:0000256" key="2">
    <source>
        <dbReference type="ARBA" id="ARBA00009441"/>
    </source>
</evidence>
<evidence type="ECO:0000256" key="1">
    <source>
        <dbReference type="ARBA" id="ARBA00003618"/>
    </source>
</evidence>
<name>A0A0K8MD33_9PROT</name>
<evidence type="ECO:0000256" key="9">
    <source>
        <dbReference type="PIRNR" id="PIRNR003128"/>
    </source>
</evidence>
<dbReference type="GO" id="GO:0009432">
    <property type="term" value="P:SOS response"/>
    <property type="evidence" value="ECO:0007669"/>
    <property type="project" value="TreeGrafter"/>
</dbReference>
<keyword evidence="7 9" id="KW-0234">DNA repair</keyword>
<protein>
    <recommendedName>
        <fullName evidence="3 9">DNA repair protein RecN</fullName>
    </recommendedName>
    <alternativeName>
        <fullName evidence="8 9">Recombination protein N</fullName>
    </alternativeName>
</protein>
<dbReference type="GO" id="GO:0005524">
    <property type="term" value="F:ATP binding"/>
    <property type="evidence" value="ECO:0007669"/>
    <property type="project" value="UniProtKB-KW"/>
</dbReference>
<comment type="similarity">
    <text evidence="2 9">Belongs to the RecN family.</text>
</comment>
<dbReference type="InterPro" id="IPR004604">
    <property type="entry name" value="DNA_recomb/repair_RecN"/>
</dbReference>
<feature type="domain" description="RecF/RecN/SMC N-terminal" evidence="11">
    <location>
        <begin position="5"/>
        <end position="510"/>
    </location>
</feature>
<dbReference type="AlphaFoldDB" id="A0A0K8MD33"/>
<dbReference type="NCBIfam" id="TIGR00634">
    <property type="entry name" value="recN"/>
    <property type="match status" value="1"/>
</dbReference>
<evidence type="ECO:0000313" key="12">
    <source>
        <dbReference type="EMBL" id="GAO97804.1"/>
    </source>
</evidence>
<keyword evidence="6" id="KW-0067">ATP-binding</keyword>
<keyword evidence="4" id="KW-0547">Nucleotide-binding</keyword>
<proteinExistence type="inferred from homology"/>
<evidence type="ECO:0000313" key="13">
    <source>
        <dbReference type="Proteomes" id="UP000036771"/>
    </source>
</evidence>
<evidence type="ECO:0000256" key="10">
    <source>
        <dbReference type="SAM" id="Coils"/>
    </source>
</evidence>
<reference evidence="12 13" key="1">
    <citation type="submission" date="2015-03" db="EMBL/GenBank/DDBJ databases">
        <title>Caedibacter varicaedens, whole genome shotgun sequence.</title>
        <authorList>
            <person name="Suzuki H."/>
            <person name="Dapper A.L."/>
            <person name="Gibson A.K."/>
            <person name="Jackson C."/>
            <person name="Lee H."/>
            <person name="Pejaver V.R."/>
            <person name="Doak T."/>
            <person name="Lynch M."/>
        </authorList>
    </citation>
    <scope>NUCLEOTIDE SEQUENCE [LARGE SCALE GENOMIC DNA]</scope>
</reference>
<dbReference type="STRING" id="1629334.Cva_00444"/>
<dbReference type="GO" id="GO:0006310">
    <property type="term" value="P:DNA recombination"/>
    <property type="evidence" value="ECO:0007669"/>
    <property type="project" value="InterPro"/>
</dbReference>
<sequence>MLRALSIRNVLLIDQLDVIFTQGLGVLTGETGAGKSILLDAMGLALGERASPQLIRTGETQATVTAQFELPAHSPVYEILQDLGLFIEGQELLLRRILNVESGSRAFVNDQPVSLALLRKLGETLVEIHGQFDQLLNPLTHRRYLDHFGRLMPDLEKVRDAFTILENARRTLEQAQSDLSNKQIREAFLKQALQELEEAAPKEGEEERLLKERIYLQHHAKITEAAQNAYSLLGGDKGVEAVLGNAHRALERVSDAAEDIFVDALTALDRASIETQEVLSILLTMLRRSGGEASRTFEVIEDRLHILRGLARKHLCTVDNLALFQEKFREEQEHLMQGSDYLRTLEQELEKAKMLYLQEAASLSEKRQKVARSLEEALKKEFIPLKLEKASLHVQCIKLPENAWSAEGFDRLEFQIQTNPGMPFGSFSKIASGGERARLMLALKVILAQESGVSLLIFDEIDTGVSGSVSFAIGERLSRLGKHLQLLAVTHSPQVAAYADCHWYVSKQTQEGKTTTQVLKLDEVGREEEMARMLAGESVTPEARAAARRLLEAGKAVA</sequence>
<accession>A0A0K8MD33</accession>